<dbReference type="Pfam" id="PF23139">
    <property type="entry name" value="OB_YrrC"/>
    <property type="match status" value="1"/>
</dbReference>
<dbReference type="Gene3D" id="3.40.50.300">
    <property type="entry name" value="P-loop containing nucleotide triphosphate hydrolases"/>
    <property type="match status" value="2"/>
</dbReference>
<dbReference type="Gene3D" id="1.10.150.20">
    <property type="entry name" value="5' to 3' exonuclease, C-terminal subdomain"/>
    <property type="match status" value="1"/>
</dbReference>
<keyword evidence="3" id="KW-0238">DNA-binding</keyword>
<gene>
    <name evidence="3" type="primary">recD2</name>
    <name evidence="9" type="ORF">JOC58_001326</name>
</gene>
<dbReference type="SUPFAM" id="SSF52540">
    <property type="entry name" value="P-loop containing nucleoside triphosphate hydrolases"/>
    <property type="match status" value="2"/>
</dbReference>
<dbReference type="SUPFAM" id="SSF47781">
    <property type="entry name" value="RuvA domain 2-like"/>
    <property type="match status" value="1"/>
</dbReference>
<dbReference type="CDD" id="cd17933">
    <property type="entry name" value="DEXSc_RecD-like"/>
    <property type="match status" value="1"/>
</dbReference>
<feature type="domain" description="UvrD-like helicase C-terminal" evidence="5">
    <location>
        <begin position="653"/>
        <end position="699"/>
    </location>
</feature>
<feature type="region of interest" description="Disordered" evidence="4">
    <location>
        <begin position="711"/>
        <end position="746"/>
    </location>
</feature>
<feature type="domain" description="ATP-dependent RecD2 DNA helicase SH3" evidence="7">
    <location>
        <begin position="561"/>
        <end position="615"/>
    </location>
</feature>
<dbReference type="PANTHER" id="PTHR43788">
    <property type="entry name" value="DNA2/NAM7 HELICASE FAMILY MEMBER"/>
    <property type="match status" value="1"/>
</dbReference>
<dbReference type="Proteomes" id="UP001185028">
    <property type="component" value="Unassembled WGS sequence"/>
</dbReference>
<evidence type="ECO:0000313" key="9">
    <source>
        <dbReference type="EMBL" id="MDR6243439.1"/>
    </source>
</evidence>
<dbReference type="InterPro" id="IPR055446">
    <property type="entry name" value="RecD2_N_OB"/>
</dbReference>
<dbReference type="InterPro" id="IPR050534">
    <property type="entry name" value="Coronavir_polyprotein_1ab"/>
</dbReference>
<feature type="binding site" evidence="3">
    <location>
        <begin position="350"/>
        <end position="354"/>
    </location>
    <ligand>
        <name>ATP</name>
        <dbReference type="ChEBI" id="CHEBI:30616"/>
    </ligand>
</feature>
<feature type="domain" description="ATP-dependent RecD2 DNA helicase-like helix-hairpin-helix" evidence="6">
    <location>
        <begin position="150"/>
        <end position="239"/>
    </location>
</feature>
<evidence type="ECO:0000256" key="3">
    <source>
        <dbReference type="HAMAP-Rule" id="MF_01488"/>
    </source>
</evidence>
<dbReference type="RefSeq" id="WP_188773631.1">
    <property type="nucleotide sequence ID" value="NZ_BMMB01000001.1"/>
</dbReference>
<protein>
    <recommendedName>
        <fullName evidence="3">ATP-dependent RecD2 DNA helicase</fullName>
        <ecNumber evidence="3">5.6.2.3</ecNumber>
    </recommendedName>
    <alternativeName>
        <fullName evidence="3">DNA 5'-3' helicase subunit RecD2</fullName>
    </alternativeName>
</protein>
<keyword evidence="3" id="KW-0413">Isomerase</keyword>
<dbReference type="EC" id="5.6.2.3" evidence="3"/>
<dbReference type="Gene3D" id="1.10.10.2220">
    <property type="match status" value="1"/>
</dbReference>
<evidence type="ECO:0000259" key="6">
    <source>
        <dbReference type="Pfam" id="PF14490"/>
    </source>
</evidence>
<proteinExistence type="inferred from homology"/>
<comment type="function">
    <text evidence="3">DNA-dependent ATPase and ATP-dependent 5'-3' DNA helicase. Has no activity on blunt DNA or DNA with 3'-overhangs, requires at least 10 bases of 5'-ssDNA for helicase activity.</text>
</comment>
<evidence type="ECO:0000259" key="7">
    <source>
        <dbReference type="Pfam" id="PF18335"/>
    </source>
</evidence>
<sequence>MDTTTLTGHIDYFIHPQNGRLSEENHFGIAHFQLDNLSKEPVVVKGSLFGMGKNERITVNGAWETHPKYGQQFAVTHWERPLPISTEQVVAFLSSKFVKGCGKKRAELIAKHLGDKAIDRIMQEGTGCLLDIRGVGSKNAGKIANSIQQNFEIQQVMAALMPYGITAELITKAYSAWGTECVDMICRNPYRLTELGSLGFVKADEVASQIGIDMDSPYRLNAALHHTLNEMCYGNGHCYVMEQELIDRTMQLLHGVDGREIWTELQLMAAHEQVIWERDRVYPKSLYIYESKLAYKVSCMVQRPAQSAPNLDQLIREYQLQKKIVLAEKQREAIRMLFMQQLLIVTGNPGTGKTTTVQAMLELYQQKHTDAKIGLCAPAARAARRLGEITHRYSETLHLLLGFRPGEEPEYGESLPLPYDLVCIDEWSMADLQMAYYLFEAIGSRTKVILVGDSDQLASVGPGNVLRDLIAAGVPHIRLDEIFRRAKESQITMNAHRINGGKDIQIDDSKDDFYFIEQSSPEAIQRLMIRSVLRFLDIGYALDEIFILSPMKKGLIGTEELNVALQAAINPPAGDKVELKVQGMVYRQGDKILRLRRNDYSKKVLNGDIGTVKGTKSLLDEEGKETDEIGLLCDFYGHEVLLSQRELRDFGLGYAATIHKTIGCEAPIVIMPVSIEHRSMLIRENVYTGLTRAKQIAVMIGSRQALRYAIQNKNKSPRNTGLRERIGQHLTNRSASINHSGKERIN</sequence>
<dbReference type="PANTHER" id="PTHR43788:SF6">
    <property type="entry name" value="DNA HELICASE B"/>
    <property type="match status" value="1"/>
</dbReference>
<evidence type="ECO:0000256" key="1">
    <source>
        <dbReference type="ARBA" id="ARBA00022741"/>
    </source>
</evidence>
<feature type="compositionally biased region" description="Polar residues" evidence="4">
    <location>
        <begin position="729"/>
        <end position="739"/>
    </location>
</feature>
<comment type="caution">
    <text evidence="9">The sequence shown here is derived from an EMBL/GenBank/DDBJ whole genome shotgun (WGS) entry which is preliminary data.</text>
</comment>
<evidence type="ECO:0000313" key="10">
    <source>
        <dbReference type="Proteomes" id="UP001185028"/>
    </source>
</evidence>
<evidence type="ECO:0000256" key="2">
    <source>
        <dbReference type="ARBA" id="ARBA00022840"/>
    </source>
</evidence>
<evidence type="ECO:0000259" key="8">
    <source>
        <dbReference type="Pfam" id="PF23139"/>
    </source>
</evidence>
<dbReference type="InterPro" id="IPR010994">
    <property type="entry name" value="RuvA_2-like"/>
</dbReference>
<dbReference type="InterPro" id="IPR027417">
    <property type="entry name" value="P-loop_NTPase"/>
</dbReference>
<dbReference type="CDD" id="cd18809">
    <property type="entry name" value="SF1_C_RecD"/>
    <property type="match status" value="1"/>
</dbReference>
<keyword evidence="2 3" id="KW-0067">ATP-binding</keyword>
<evidence type="ECO:0000256" key="4">
    <source>
        <dbReference type="SAM" id="MobiDB-lite"/>
    </source>
</evidence>
<dbReference type="Pfam" id="PF18335">
    <property type="entry name" value="SH3_13"/>
    <property type="match status" value="1"/>
</dbReference>
<dbReference type="GO" id="GO:0008854">
    <property type="term" value="F:exodeoxyribonuclease V activity"/>
    <property type="evidence" value="ECO:0007669"/>
    <property type="project" value="UniProtKB-EC"/>
</dbReference>
<dbReference type="Pfam" id="PF13604">
    <property type="entry name" value="AAA_30"/>
    <property type="match status" value="1"/>
</dbReference>
<dbReference type="EMBL" id="JAVDQH010000004">
    <property type="protein sequence ID" value="MDR6243439.1"/>
    <property type="molecule type" value="Genomic_DNA"/>
</dbReference>
<dbReference type="Pfam" id="PF13538">
    <property type="entry name" value="UvrD_C_2"/>
    <property type="match status" value="1"/>
</dbReference>
<keyword evidence="3" id="KW-0347">Helicase</keyword>
<dbReference type="NCBIfam" id="TIGR01448">
    <property type="entry name" value="recD_rel"/>
    <property type="match status" value="1"/>
</dbReference>
<dbReference type="InterPro" id="IPR006345">
    <property type="entry name" value="RecD2"/>
</dbReference>
<evidence type="ECO:0000259" key="5">
    <source>
        <dbReference type="Pfam" id="PF13538"/>
    </source>
</evidence>
<keyword evidence="1 3" id="KW-0547">Nucleotide-binding</keyword>
<dbReference type="Gene3D" id="2.30.30.940">
    <property type="match status" value="1"/>
</dbReference>
<feature type="domain" description="ATP-dependent RecD2 DNA helicase OB-fold" evidence="8">
    <location>
        <begin position="22"/>
        <end position="83"/>
    </location>
</feature>
<accession>A0ABU1IW87</accession>
<organism evidence="9 10">
    <name type="scientific">Paenibacillus hunanensis</name>
    <dbReference type="NCBI Taxonomy" id="539262"/>
    <lineage>
        <taxon>Bacteria</taxon>
        <taxon>Bacillati</taxon>
        <taxon>Bacillota</taxon>
        <taxon>Bacilli</taxon>
        <taxon>Bacillales</taxon>
        <taxon>Paenibacillaceae</taxon>
        <taxon>Paenibacillus</taxon>
    </lineage>
</organism>
<reference evidence="9 10" key="1">
    <citation type="submission" date="2023-07" db="EMBL/GenBank/DDBJ databases">
        <title>Genomic Encyclopedia of Type Strains, Phase IV (KMG-IV): sequencing the most valuable type-strain genomes for metagenomic binning, comparative biology and taxonomic classification.</title>
        <authorList>
            <person name="Goeker M."/>
        </authorList>
    </citation>
    <scope>NUCLEOTIDE SEQUENCE [LARGE SCALE GENOMIC DNA]</scope>
    <source>
        <strain evidence="9 10">DSM 22170</strain>
    </source>
</reference>
<dbReference type="InterPro" id="IPR029493">
    <property type="entry name" value="RecD2-like_HHH"/>
</dbReference>
<dbReference type="InterPro" id="IPR041451">
    <property type="entry name" value="RecD2_SH13"/>
</dbReference>
<dbReference type="HAMAP" id="MF_01488">
    <property type="entry name" value="RecD2"/>
    <property type="match status" value="1"/>
</dbReference>
<keyword evidence="10" id="KW-1185">Reference proteome</keyword>
<comment type="similarity">
    <text evidence="3">Belongs to the RecD family. RecD2 subfamily.</text>
</comment>
<keyword evidence="3 9" id="KW-0378">Hydrolase</keyword>
<dbReference type="InterPro" id="IPR027785">
    <property type="entry name" value="UvrD-like_helicase_C"/>
</dbReference>
<name>A0ABU1IW87_9BACL</name>
<comment type="catalytic activity">
    <reaction evidence="3">
        <text>ATP + H2O = ADP + phosphate + H(+)</text>
        <dbReference type="Rhea" id="RHEA:13065"/>
        <dbReference type="ChEBI" id="CHEBI:15377"/>
        <dbReference type="ChEBI" id="CHEBI:15378"/>
        <dbReference type="ChEBI" id="CHEBI:30616"/>
        <dbReference type="ChEBI" id="CHEBI:43474"/>
        <dbReference type="ChEBI" id="CHEBI:456216"/>
        <dbReference type="EC" id="5.6.2.3"/>
    </reaction>
</comment>
<dbReference type="Pfam" id="PF14490">
    <property type="entry name" value="HHH_RecD2"/>
    <property type="match status" value="1"/>
</dbReference>